<accession>D5BER4</accession>
<evidence type="ECO:0000313" key="3">
    <source>
        <dbReference type="Proteomes" id="UP000001654"/>
    </source>
</evidence>
<dbReference type="Proteomes" id="UP000001654">
    <property type="component" value="Chromosome"/>
</dbReference>
<keyword evidence="1" id="KW-0812">Transmembrane</keyword>
<evidence type="ECO:0000256" key="1">
    <source>
        <dbReference type="SAM" id="Phobius"/>
    </source>
</evidence>
<dbReference type="KEGG" id="zpr:ZPR_0435"/>
<sequence length="60" mass="7156">MGIEPTLPKKLDFEFYSYPILKPNPLIFRLFFFTFHTKIIFIGSAIGLQKIKKTFLHNFF</sequence>
<organism evidence="2 3">
    <name type="scientific">Zunongwangia profunda (strain DSM 18752 / CCTCC AB 206139 / SM-A87)</name>
    <name type="common">Wangia profunda</name>
    <dbReference type="NCBI Taxonomy" id="655815"/>
    <lineage>
        <taxon>Bacteria</taxon>
        <taxon>Pseudomonadati</taxon>
        <taxon>Bacteroidota</taxon>
        <taxon>Flavobacteriia</taxon>
        <taxon>Flavobacteriales</taxon>
        <taxon>Flavobacteriaceae</taxon>
        <taxon>Zunongwangia</taxon>
    </lineage>
</organism>
<dbReference type="HOGENOM" id="CLU_2940983_0_0_10"/>
<dbReference type="EMBL" id="CP001650">
    <property type="protein sequence ID" value="ADF50793.1"/>
    <property type="molecule type" value="Genomic_DNA"/>
</dbReference>
<protein>
    <submittedName>
        <fullName evidence="2">Uncharacterized protein</fullName>
    </submittedName>
</protein>
<reference evidence="2 3" key="1">
    <citation type="journal article" date="2010" name="BMC Genomics">
        <title>The complete genome of Zunongwangia profunda SM-A87 reveals its adaptation to the deep-sea environment and ecological role in sedimentary organic nitrogen degradation.</title>
        <authorList>
            <person name="Qin Q.L."/>
            <person name="Zhang X.Y."/>
            <person name="Wang X.M."/>
            <person name="Liu G.M."/>
            <person name="Chen X.L."/>
            <person name="Xie B.B."/>
            <person name="Dang H.Y."/>
            <person name="Zhou B.C."/>
            <person name="Yu J."/>
            <person name="Zhang Y.Z."/>
        </authorList>
    </citation>
    <scope>NUCLEOTIDE SEQUENCE [LARGE SCALE GENOMIC DNA]</scope>
    <source>
        <strain evidence="3">DSM 18752 / CCTCC AB 206139 / SM-A87</strain>
    </source>
</reference>
<evidence type="ECO:0000313" key="2">
    <source>
        <dbReference type="EMBL" id="ADF50793.1"/>
    </source>
</evidence>
<dbReference type="AlphaFoldDB" id="D5BER4"/>
<proteinExistence type="predicted"/>
<name>D5BER4_ZUNPS</name>
<gene>
    <name evidence="2" type="ordered locus">ZPR_0435</name>
</gene>
<feature type="transmembrane region" description="Helical" evidence="1">
    <location>
        <begin position="26"/>
        <end position="48"/>
    </location>
</feature>
<keyword evidence="1" id="KW-0472">Membrane</keyword>
<keyword evidence="3" id="KW-1185">Reference proteome</keyword>
<keyword evidence="1" id="KW-1133">Transmembrane helix</keyword>